<proteinExistence type="predicted"/>
<sequence>MITIDNHQNKSLQPKTAIGMLWLQTHFENDKWEALSNSTVIISEENSQLLIEDATNAGLNIKCLSDISMLDVFPKNN</sequence>
<reference evidence="2" key="1">
    <citation type="journal article" date="2014" name="Sci. Data">
        <title>Genomes of diverse isolates of the marine cyanobacterium Prochlorococcus.</title>
        <authorList>
            <person name="Biller S."/>
            <person name="Berube P."/>
            <person name="Thompson J."/>
            <person name="Kelly L."/>
            <person name="Roggensack S."/>
            <person name="Awad L."/>
            <person name="Roache-Johnson K."/>
            <person name="Ding H."/>
            <person name="Giovannoni S.J."/>
            <person name="Moore L.R."/>
            <person name="Chisholm S.W."/>
        </authorList>
    </citation>
    <scope>NUCLEOTIDE SEQUENCE [LARGE SCALE GENOMIC DNA]</scope>
    <source>
        <strain evidence="2">GP2</strain>
    </source>
</reference>
<gene>
    <name evidence="1" type="ORF">EU91_1627</name>
</gene>
<organism evidence="1 2">
    <name type="scientific">Prochlorococcus marinus str. GP2</name>
    <dbReference type="NCBI Taxonomy" id="59925"/>
    <lineage>
        <taxon>Bacteria</taxon>
        <taxon>Bacillati</taxon>
        <taxon>Cyanobacteriota</taxon>
        <taxon>Cyanophyceae</taxon>
        <taxon>Synechococcales</taxon>
        <taxon>Prochlorococcaceae</taxon>
        <taxon>Prochlorococcus</taxon>
    </lineage>
</organism>
<name>A0A0A1Z7Q3_PROMR</name>
<protein>
    <submittedName>
        <fullName evidence="1">Uncharacterized protein</fullName>
    </submittedName>
</protein>
<accession>A0A0A1Z7Q3</accession>
<dbReference type="STRING" id="59925.EU91_1627"/>
<dbReference type="eggNOG" id="ENOG50321JJ">
    <property type="taxonomic scope" value="Bacteria"/>
</dbReference>
<dbReference type="EMBL" id="JNAH01000008">
    <property type="protein sequence ID" value="KGF85525.1"/>
    <property type="molecule type" value="Genomic_DNA"/>
</dbReference>
<comment type="caution">
    <text evidence="1">The sequence shown here is derived from an EMBL/GenBank/DDBJ whole genome shotgun (WGS) entry which is preliminary data.</text>
</comment>
<dbReference type="Proteomes" id="UP000030598">
    <property type="component" value="Unassembled WGS sequence"/>
</dbReference>
<dbReference type="AlphaFoldDB" id="A0A0A1Z7Q3"/>
<evidence type="ECO:0000313" key="2">
    <source>
        <dbReference type="Proteomes" id="UP000030598"/>
    </source>
</evidence>
<evidence type="ECO:0000313" key="1">
    <source>
        <dbReference type="EMBL" id="KGF85525.1"/>
    </source>
</evidence>